<accession>A0ABT8L1N1</accession>
<keyword evidence="2" id="KW-1185">Reference proteome</keyword>
<dbReference type="InterPro" id="IPR015946">
    <property type="entry name" value="KH_dom-like_a/b"/>
</dbReference>
<sequence>MKNSTRYISDHLYEATNDSGDSIQIDMREKDEKKGFSPMELVLSAVSGCAVVDIVSMLKKKRKTVKDIVVETEGWRNEDYPRKFNKIHSRYILTSPDTNEEELAKVAKLTLDKYCSVASSLNVKIDFSVVVINE</sequence>
<dbReference type="PANTHER" id="PTHR34352">
    <property type="entry name" value="PROTEIN YHFA"/>
    <property type="match status" value="1"/>
</dbReference>
<dbReference type="EMBL" id="JAUJEB010000001">
    <property type="protein sequence ID" value="MDN5211654.1"/>
    <property type="molecule type" value="Genomic_DNA"/>
</dbReference>
<organism evidence="1 2">
    <name type="scientific">Agaribacillus aureus</name>
    <dbReference type="NCBI Taxonomy" id="3051825"/>
    <lineage>
        <taxon>Bacteria</taxon>
        <taxon>Pseudomonadati</taxon>
        <taxon>Bacteroidota</taxon>
        <taxon>Cytophagia</taxon>
        <taxon>Cytophagales</taxon>
        <taxon>Splendidivirgaceae</taxon>
        <taxon>Agaribacillus</taxon>
    </lineage>
</organism>
<evidence type="ECO:0000313" key="1">
    <source>
        <dbReference type="EMBL" id="MDN5211654.1"/>
    </source>
</evidence>
<dbReference type="Pfam" id="PF02566">
    <property type="entry name" value="OsmC"/>
    <property type="match status" value="1"/>
</dbReference>
<gene>
    <name evidence="1" type="ORF">QQ020_06320</name>
</gene>
<dbReference type="PANTHER" id="PTHR34352:SF1">
    <property type="entry name" value="PROTEIN YHFA"/>
    <property type="match status" value="1"/>
</dbReference>
<dbReference type="RefSeq" id="WP_346756984.1">
    <property type="nucleotide sequence ID" value="NZ_JAUJEB010000001.1"/>
</dbReference>
<protein>
    <submittedName>
        <fullName evidence="1">OsmC family protein</fullName>
    </submittedName>
</protein>
<dbReference type="Proteomes" id="UP001172083">
    <property type="component" value="Unassembled WGS sequence"/>
</dbReference>
<reference evidence="1" key="1">
    <citation type="submission" date="2023-06" db="EMBL/GenBank/DDBJ databases">
        <title>Genomic of Agaribacillus aureum.</title>
        <authorList>
            <person name="Wang G."/>
        </authorList>
    </citation>
    <scope>NUCLEOTIDE SEQUENCE</scope>
    <source>
        <strain evidence="1">BMA12</strain>
    </source>
</reference>
<comment type="caution">
    <text evidence="1">The sequence shown here is derived from an EMBL/GenBank/DDBJ whole genome shotgun (WGS) entry which is preliminary data.</text>
</comment>
<dbReference type="InterPro" id="IPR003718">
    <property type="entry name" value="OsmC/Ohr_fam"/>
</dbReference>
<dbReference type="InterPro" id="IPR036102">
    <property type="entry name" value="OsmC/Ohrsf"/>
</dbReference>
<proteinExistence type="predicted"/>
<dbReference type="SUPFAM" id="SSF82784">
    <property type="entry name" value="OsmC-like"/>
    <property type="match status" value="1"/>
</dbReference>
<evidence type="ECO:0000313" key="2">
    <source>
        <dbReference type="Proteomes" id="UP001172083"/>
    </source>
</evidence>
<name>A0ABT8L1N1_9BACT</name>
<dbReference type="Gene3D" id="3.30.300.20">
    <property type="match status" value="1"/>
</dbReference>